<feature type="transmembrane region" description="Helical" evidence="5">
    <location>
        <begin position="15"/>
        <end position="37"/>
    </location>
</feature>
<keyword evidence="4 7" id="KW-0418">Kinase</keyword>
<dbReference type="Gene3D" id="3.30.565.10">
    <property type="entry name" value="Histidine kinase-like ATPase, C-terminal domain"/>
    <property type="match status" value="1"/>
</dbReference>
<evidence type="ECO:0000256" key="1">
    <source>
        <dbReference type="ARBA" id="ARBA00004370"/>
    </source>
</evidence>
<proteinExistence type="predicted"/>
<feature type="domain" description="HAMP" evidence="6">
    <location>
        <begin position="288"/>
        <end position="340"/>
    </location>
</feature>
<reference evidence="7" key="1">
    <citation type="journal article" date="2021" name="PeerJ">
        <title>Extensive microbial diversity within the chicken gut microbiome revealed by metagenomics and culture.</title>
        <authorList>
            <person name="Gilroy R."/>
            <person name="Ravi A."/>
            <person name="Getino M."/>
            <person name="Pursley I."/>
            <person name="Horton D.L."/>
            <person name="Alikhan N.F."/>
            <person name="Baker D."/>
            <person name="Gharbi K."/>
            <person name="Hall N."/>
            <person name="Watson M."/>
            <person name="Adriaenssens E.M."/>
            <person name="Foster-Nyarko E."/>
            <person name="Jarju S."/>
            <person name="Secka A."/>
            <person name="Antonio M."/>
            <person name="Oren A."/>
            <person name="Chaudhuri R.R."/>
            <person name="La Ragione R."/>
            <person name="Hildebrand F."/>
            <person name="Pallen M.J."/>
        </authorList>
    </citation>
    <scope>NUCLEOTIDE SEQUENCE</scope>
    <source>
        <strain evidence="7">ChiBcec1-1630</strain>
    </source>
</reference>
<dbReference type="InterPro" id="IPR003660">
    <property type="entry name" value="HAMP_dom"/>
</dbReference>
<dbReference type="Pfam" id="PF02518">
    <property type="entry name" value="HATPase_c"/>
    <property type="match status" value="1"/>
</dbReference>
<dbReference type="EMBL" id="DWVS01000067">
    <property type="protein sequence ID" value="HJC86945.1"/>
    <property type="molecule type" value="Genomic_DNA"/>
</dbReference>
<evidence type="ECO:0000256" key="5">
    <source>
        <dbReference type="SAM" id="Phobius"/>
    </source>
</evidence>
<evidence type="ECO:0000313" key="8">
    <source>
        <dbReference type="Proteomes" id="UP000823922"/>
    </source>
</evidence>
<protein>
    <submittedName>
        <fullName evidence="7">Histidine kinase</fullName>
    </submittedName>
</protein>
<reference evidence="7" key="2">
    <citation type="submission" date="2021-04" db="EMBL/GenBank/DDBJ databases">
        <authorList>
            <person name="Gilroy R."/>
        </authorList>
    </citation>
    <scope>NUCLEOTIDE SEQUENCE</scope>
    <source>
        <strain evidence="7">ChiBcec1-1630</strain>
    </source>
</reference>
<comment type="subcellular location">
    <subcellularLocation>
        <location evidence="1">Membrane</location>
    </subcellularLocation>
</comment>
<keyword evidence="5" id="KW-0812">Transmembrane</keyword>
<dbReference type="Pfam" id="PF06580">
    <property type="entry name" value="His_kinase"/>
    <property type="match status" value="1"/>
</dbReference>
<keyword evidence="5" id="KW-0472">Membrane</keyword>
<dbReference type="SUPFAM" id="SSF158472">
    <property type="entry name" value="HAMP domain-like"/>
    <property type="match status" value="1"/>
</dbReference>
<name>A0A9D2QG23_9FIRM</name>
<comment type="caution">
    <text evidence="7">The sequence shown here is derived from an EMBL/GenBank/DDBJ whole genome shotgun (WGS) entry which is preliminary data.</text>
</comment>
<gene>
    <name evidence="7" type="ORF">H9926_02890</name>
</gene>
<accession>A0A9D2QG23</accession>
<evidence type="ECO:0000259" key="6">
    <source>
        <dbReference type="PROSITE" id="PS50885"/>
    </source>
</evidence>
<evidence type="ECO:0000256" key="3">
    <source>
        <dbReference type="ARBA" id="ARBA00022679"/>
    </source>
</evidence>
<dbReference type="InterPro" id="IPR003594">
    <property type="entry name" value="HATPase_dom"/>
</dbReference>
<dbReference type="GO" id="GO:0016020">
    <property type="term" value="C:membrane"/>
    <property type="evidence" value="ECO:0007669"/>
    <property type="project" value="UniProtKB-SubCell"/>
</dbReference>
<keyword evidence="3" id="KW-0808">Transferase</keyword>
<evidence type="ECO:0000256" key="2">
    <source>
        <dbReference type="ARBA" id="ARBA00022553"/>
    </source>
</evidence>
<dbReference type="InterPro" id="IPR036890">
    <property type="entry name" value="HATPase_C_sf"/>
</dbReference>
<dbReference type="CDD" id="cd06225">
    <property type="entry name" value="HAMP"/>
    <property type="match status" value="1"/>
</dbReference>
<dbReference type="PANTHER" id="PTHR34220:SF7">
    <property type="entry name" value="SENSOR HISTIDINE KINASE YPDA"/>
    <property type="match status" value="1"/>
</dbReference>
<dbReference type="InterPro" id="IPR050640">
    <property type="entry name" value="Bact_2-comp_sensor_kinase"/>
</dbReference>
<evidence type="ECO:0000256" key="4">
    <source>
        <dbReference type="ARBA" id="ARBA00022777"/>
    </source>
</evidence>
<keyword evidence="5" id="KW-1133">Transmembrane helix</keyword>
<dbReference type="SUPFAM" id="SSF55874">
    <property type="entry name" value="ATPase domain of HSP90 chaperone/DNA topoisomerase II/histidine kinase"/>
    <property type="match status" value="1"/>
</dbReference>
<evidence type="ECO:0000313" key="7">
    <source>
        <dbReference type="EMBL" id="HJC86945.1"/>
    </source>
</evidence>
<dbReference type="Proteomes" id="UP000823922">
    <property type="component" value="Unassembled WGS sequence"/>
</dbReference>
<dbReference type="PANTHER" id="PTHR34220">
    <property type="entry name" value="SENSOR HISTIDINE KINASE YPDA"/>
    <property type="match status" value="1"/>
</dbReference>
<dbReference type="Pfam" id="PF00672">
    <property type="entry name" value="HAMP"/>
    <property type="match status" value="1"/>
</dbReference>
<dbReference type="AlphaFoldDB" id="A0A9D2QG23"/>
<keyword evidence="2" id="KW-0597">Phosphoprotein</keyword>
<dbReference type="PROSITE" id="PS50885">
    <property type="entry name" value="HAMP"/>
    <property type="match status" value="1"/>
</dbReference>
<dbReference type="InterPro" id="IPR010559">
    <property type="entry name" value="Sig_transdc_His_kin_internal"/>
</dbReference>
<dbReference type="GO" id="GO:0000155">
    <property type="term" value="F:phosphorelay sensor kinase activity"/>
    <property type="evidence" value="ECO:0007669"/>
    <property type="project" value="InterPro"/>
</dbReference>
<dbReference type="SMART" id="SM00304">
    <property type="entry name" value="HAMP"/>
    <property type="match status" value="1"/>
</dbReference>
<dbReference type="Gene3D" id="6.10.340.10">
    <property type="match status" value="1"/>
</dbReference>
<sequence>MKKWFSAQKQQTKIMLWYTIFALLPMIFITLYTYFFTRQLMLDNLNKNLDSQIEQIAWDLEDTTGDYYTISNMLYMDETLWSYLKADYSERGYEDLYLYVDQLFSNIRMLYPEISGLSVLSTNDTLPRDHYYFYVMSQEELESENRELQQAGNVLQMYRMEDGSLCFIRFMNRYETGTNRNFLLISIDRSVISQILNAGDDTFTILLVDADGTILVSNREELTGQSRETLDLRKQVIREQETSCCGQLILYTDFRIFEWPIRRTALQIFLLFSVSSGLAFAAIARYSWHFQQNVEKVLNGATRISYGDFSCKIPNVGTDEIGMIAEAINTLGERIQTTIEESYEKELKRQISERNQLQEQINPHFLYNALSSISSMALNNNDPETSQAIVYLADFYRISLNQGKQELTIREEFRLLESYMKIQQVRFGDGIELEYDLDESLLEHKVMKLTLQPIVENSIHHGRRDDSDSFHILIRLYRTEEQSALQKTVLEVIDDGIGIPPEKMLELQDSMDQSVGGYGLKNVNLRIKLQYGQEYGISMESEEGFGTKVRIELP</sequence>
<organism evidence="7 8">
    <name type="scientific">Candidatus Eisenbergiella intestinigallinarum</name>
    <dbReference type="NCBI Taxonomy" id="2838549"/>
    <lineage>
        <taxon>Bacteria</taxon>
        <taxon>Bacillati</taxon>
        <taxon>Bacillota</taxon>
        <taxon>Clostridia</taxon>
        <taxon>Lachnospirales</taxon>
        <taxon>Lachnospiraceae</taxon>
        <taxon>Eisenbergiella</taxon>
    </lineage>
</organism>